<reference evidence="1" key="1">
    <citation type="submission" date="2018-05" db="EMBL/GenBank/DDBJ databases">
        <authorList>
            <person name="Lanie J.A."/>
            <person name="Ng W.-L."/>
            <person name="Kazmierczak K.M."/>
            <person name="Andrzejewski T.M."/>
            <person name="Davidsen T.M."/>
            <person name="Wayne K.J."/>
            <person name="Tettelin H."/>
            <person name="Glass J.I."/>
            <person name="Rusch D."/>
            <person name="Podicherti R."/>
            <person name="Tsui H.-C.T."/>
            <person name="Winkler M.E."/>
        </authorList>
    </citation>
    <scope>NUCLEOTIDE SEQUENCE</scope>
</reference>
<gene>
    <name evidence="1" type="ORF">METZ01_LOCUS371896</name>
</gene>
<proteinExistence type="predicted"/>
<evidence type="ECO:0000313" key="1">
    <source>
        <dbReference type="EMBL" id="SVD19042.1"/>
    </source>
</evidence>
<organism evidence="1">
    <name type="scientific">marine metagenome</name>
    <dbReference type="NCBI Taxonomy" id="408172"/>
    <lineage>
        <taxon>unclassified sequences</taxon>
        <taxon>metagenomes</taxon>
        <taxon>ecological metagenomes</taxon>
    </lineage>
</organism>
<protein>
    <submittedName>
        <fullName evidence="1">Uncharacterized protein</fullName>
    </submittedName>
</protein>
<feature type="non-terminal residue" evidence="1">
    <location>
        <position position="1"/>
    </location>
</feature>
<dbReference type="AlphaFoldDB" id="A0A382TB68"/>
<sequence>LYEKYHFVNAQYIDIFNILVPLYKEHYSEYCKKE</sequence>
<dbReference type="EMBL" id="UINC01135095">
    <property type="protein sequence ID" value="SVD19042.1"/>
    <property type="molecule type" value="Genomic_DNA"/>
</dbReference>
<name>A0A382TB68_9ZZZZ</name>
<accession>A0A382TB68</accession>